<keyword evidence="9 11" id="KW-0472">Membrane</keyword>
<evidence type="ECO:0000256" key="2">
    <source>
        <dbReference type="ARBA" id="ARBA00008661"/>
    </source>
</evidence>
<keyword evidence="5 11" id="KW-0812">Transmembrane</keyword>
<comment type="subcellular location">
    <subcellularLocation>
        <location evidence="1 11">Golgi apparatus membrane</location>
        <topology evidence="1 11">Single-pass type II membrane protein</topology>
    </subcellularLocation>
</comment>
<sequence>MGKGCRTVRSIYFFGLICGILLNVAVYKFGILWHHHQFFGVLNNITVTPLSDDSLQTAILPSVSCTGRDVELVICVPVEQNNSAKRDAIRQTWGSYGKYGGRSGVTHPMEDTSFEYMQIKPGEIILVFFTGSAPSNFTNEEQAKFHEEARTYGDIFQDTYIDTYENLTLKSISIMKWVSEECPNTRYVVKADDDVYLNVPLLVNSLWRHAKYVKRRLTQTSNISPNQTFPPPFLAGLKNNGARVIRDKKSKWYTPKEVYKDKIYPSYLSGPAYAMSGSAALSLYQASLRVPLFWMEDIYITGLCAKVAQIPLLPDVRFKFRKTPPPSGCAFRKAISGHGYTITQMKRIYNELNSRLLKCPLPTRKSLLSSRNSTRLRKDGFVLL</sequence>
<dbReference type="InterPro" id="IPR002659">
    <property type="entry name" value="Glyco_trans_31"/>
</dbReference>
<dbReference type="FunFam" id="3.90.550.50:FF:000001">
    <property type="entry name" value="Hexosyltransferase"/>
    <property type="match status" value="1"/>
</dbReference>
<evidence type="ECO:0000256" key="11">
    <source>
        <dbReference type="RuleBase" id="RU363063"/>
    </source>
</evidence>
<keyword evidence="4" id="KW-0808">Transferase</keyword>
<dbReference type="AlphaFoldDB" id="A0AAV4JB14"/>
<organism evidence="12 13">
    <name type="scientific">Elysia marginata</name>
    <dbReference type="NCBI Taxonomy" id="1093978"/>
    <lineage>
        <taxon>Eukaryota</taxon>
        <taxon>Metazoa</taxon>
        <taxon>Spiralia</taxon>
        <taxon>Lophotrochozoa</taxon>
        <taxon>Mollusca</taxon>
        <taxon>Gastropoda</taxon>
        <taxon>Heterobranchia</taxon>
        <taxon>Euthyneura</taxon>
        <taxon>Panpulmonata</taxon>
        <taxon>Sacoglossa</taxon>
        <taxon>Placobranchoidea</taxon>
        <taxon>Plakobranchidae</taxon>
        <taxon>Elysia</taxon>
    </lineage>
</organism>
<evidence type="ECO:0000256" key="1">
    <source>
        <dbReference type="ARBA" id="ARBA00004323"/>
    </source>
</evidence>
<evidence type="ECO:0000256" key="10">
    <source>
        <dbReference type="ARBA" id="ARBA00023180"/>
    </source>
</evidence>
<dbReference type="GO" id="GO:0006493">
    <property type="term" value="P:protein O-linked glycosylation"/>
    <property type="evidence" value="ECO:0007669"/>
    <property type="project" value="TreeGrafter"/>
</dbReference>
<gene>
    <name evidence="12" type="ORF">ElyMa_003291000</name>
</gene>
<dbReference type="Pfam" id="PF01762">
    <property type="entry name" value="Galactosyl_T"/>
    <property type="match status" value="1"/>
</dbReference>
<keyword evidence="6 11" id="KW-0735">Signal-anchor</keyword>
<dbReference type="EMBL" id="BMAT01006761">
    <property type="protein sequence ID" value="GFS19495.1"/>
    <property type="molecule type" value="Genomic_DNA"/>
</dbReference>
<comment type="caution">
    <text evidence="12">The sequence shown here is derived from an EMBL/GenBank/DDBJ whole genome shotgun (WGS) entry which is preliminary data.</text>
</comment>
<keyword evidence="3 11" id="KW-0328">Glycosyltransferase</keyword>
<name>A0AAV4JB14_9GAST</name>
<dbReference type="PANTHER" id="PTHR11214">
    <property type="entry name" value="BETA-1,3-N-ACETYLGLUCOSAMINYLTRANSFERASE"/>
    <property type="match status" value="1"/>
</dbReference>
<dbReference type="GO" id="GO:0000139">
    <property type="term" value="C:Golgi membrane"/>
    <property type="evidence" value="ECO:0007669"/>
    <property type="project" value="UniProtKB-SubCell"/>
</dbReference>
<evidence type="ECO:0000256" key="8">
    <source>
        <dbReference type="ARBA" id="ARBA00023034"/>
    </source>
</evidence>
<keyword evidence="8 11" id="KW-0333">Golgi apparatus</keyword>
<dbReference type="GO" id="GO:0016758">
    <property type="term" value="F:hexosyltransferase activity"/>
    <property type="evidence" value="ECO:0007669"/>
    <property type="project" value="InterPro"/>
</dbReference>
<evidence type="ECO:0000256" key="4">
    <source>
        <dbReference type="ARBA" id="ARBA00022679"/>
    </source>
</evidence>
<accession>A0AAV4JB14</accession>
<dbReference type="PANTHER" id="PTHR11214:SF314">
    <property type="entry name" value="HEXOSYLTRANSFERASE"/>
    <property type="match status" value="1"/>
</dbReference>
<proteinExistence type="inferred from homology"/>
<reference evidence="12 13" key="1">
    <citation type="journal article" date="2021" name="Elife">
        <title>Chloroplast acquisition without the gene transfer in kleptoplastic sea slugs, Plakobranchus ocellatus.</title>
        <authorList>
            <person name="Maeda T."/>
            <person name="Takahashi S."/>
            <person name="Yoshida T."/>
            <person name="Shimamura S."/>
            <person name="Takaki Y."/>
            <person name="Nagai Y."/>
            <person name="Toyoda A."/>
            <person name="Suzuki Y."/>
            <person name="Arimoto A."/>
            <person name="Ishii H."/>
            <person name="Satoh N."/>
            <person name="Nishiyama T."/>
            <person name="Hasebe M."/>
            <person name="Maruyama T."/>
            <person name="Minagawa J."/>
            <person name="Obokata J."/>
            <person name="Shigenobu S."/>
        </authorList>
    </citation>
    <scope>NUCLEOTIDE SEQUENCE [LARGE SCALE GENOMIC DNA]</scope>
</reference>
<protein>
    <recommendedName>
        <fullName evidence="11">Hexosyltransferase</fullName>
        <ecNumber evidence="11">2.4.1.-</ecNumber>
    </recommendedName>
</protein>
<comment type="similarity">
    <text evidence="2 11">Belongs to the glycosyltransferase 31 family.</text>
</comment>
<evidence type="ECO:0000256" key="5">
    <source>
        <dbReference type="ARBA" id="ARBA00022692"/>
    </source>
</evidence>
<dbReference type="Proteomes" id="UP000762676">
    <property type="component" value="Unassembled WGS sequence"/>
</dbReference>
<dbReference type="EC" id="2.4.1.-" evidence="11"/>
<keyword evidence="7 11" id="KW-1133">Transmembrane helix</keyword>
<keyword evidence="13" id="KW-1185">Reference proteome</keyword>
<evidence type="ECO:0000313" key="13">
    <source>
        <dbReference type="Proteomes" id="UP000762676"/>
    </source>
</evidence>
<keyword evidence="10" id="KW-0325">Glycoprotein</keyword>
<evidence type="ECO:0000256" key="7">
    <source>
        <dbReference type="ARBA" id="ARBA00022989"/>
    </source>
</evidence>
<evidence type="ECO:0000256" key="9">
    <source>
        <dbReference type="ARBA" id="ARBA00023136"/>
    </source>
</evidence>
<evidence type="ECO:0000256" key="3">
    <source>
        <dbReference type="ARBA" id="ARBA00022676"/>
    </source>
</evidence>
<dbReference type="Gene3D" id="3.90.550.50">
    <property type="match status" value="1"/>
</dbReference>
<feature type="transmembrane region" description="Helical" evidence="11">
    <location>
        <begin position="12"/>
        <end position="33"/>
    </location>
</feature>
<evidence type="ECO:0000313" key="12">
    <source>
        <dbReference type="EMBL" id="GFS19495.1"/>
    </source>
</evidence>
<evidence type="ECO:0000256" key="6">
    <source>
        <dbReference type="ARBA" id="ARBA00022968"/>
    </source>
</evidence>